<proteinExistence type="predicted"/>
<dbReference type="AlphaFoldDB" id="A0A7J5XMA9"/>
<reference evidence="2 3" key="1">
    <citation type="submission" date="2020-03" db="EMBL/GenBank/DDBJ databases">
        <title>Dissostichus mawsoni Genome sequencing and assembly.</title>
        <authorList>
            <person name="Park H."/>
        </authorList>
    </citation>
    <scope>NUCLEOTIDE SEQUENCE [LARGE SCALE GENOMIC DNA]</scope>
    <source>
        <strain evidence="2">DM0001</strain>
        <tissue evidence="2">Muscle</tissue>
    </source>
</reference>
<feature type="region of interest" description="Disordered" evidence="1">
    <location>
        <begin position="1"/>
        <end position="53"/>
    </location>
</feature>
<sequence>MAFLDREEQDGLGRGEDFPCGRMKPSQKQQSNSSQNHKQEQRKDHQDWKEIAC</sequence>
<comment type="caution">
    <text evidence="2">The sequence shown here is derived from an EMBL/GenBank/DDBJ whole genome shotgun (WGS) entry which is preliminary data.</text>
</comment>
<feature type="compositionally biased region" description="Low complexity" evidence="1">
    <location>
        <begin position="26"/>
        <end position="36"/>
    </location>
</feature>
<dbReference type="Proteomes" id="UP000518266">
    <property type="component" value="Unassembled WGS sequence"/>
</dbReference>
<protein>
    <submittedName>
        <fullName evidence="2">Uncharacterized protein</fullName>
    </submittedName>
</protein>
<accession>A0A7J5XMA9</accession>
<name>A0A7J5XMA9_DISMA</name>
<keyword evidence="3" id="KW-1185">Reference proteome</keyword>
<evidence type="ECO:0000313" key="2">
    <source>
        <dbReference type="EMBL" id="KAF3838101.1"/>
    </source>
</evidence>
<organism evidence="2 3">
    <name type="scientific">Dissostichus mawsoni</name>
    <name type="common">Antarctic cod</name>
    <dbReference type="NCBI Taxonomy" id="36200"/>
    <lineage>
        <taxon>Eukaryota</taxon>
        <taxon>Metazoa</taxon>
        <taxon>Chordata</taxon>
        <taxon>Craniata</taxon>
        <taxon>Vertebrata</taxon>
        <taxon>Euteleostomi</taxon>
        <taxon>Actinopterygii</taxon>
        <taxon>Neopterygii</taxon>
        <taxon>Teleostei</taxon>
        <taxon>Neoteleostei</taxon>
        <taxon>Acanthomorphata</taxon>
        <taxon>Eupercaria</taxon>
        <taxon>Perciformes</taxon>
        <taxon>Notothenioidei</taxon>
        <taxon>Nototheniidae</taxon>
        <taxon>Dissostichus</taxon>
    </lineage>
</organism>
<dbReference type="EMBL" id="JAAKFY010000022">
    <property type="protein sequence ID" value="KAF3838101.1"/>
    <property type="molecule type" value="Genomic_DNA"/>
</dbReference>
<gene>
    <name evidence="2" type="ORF">F7725_009869</name>
</gene>
<feature type="compositionally biased region" description="Basic and acidic residues" evidence="1">
    <location>
        <begin position="37"/>
        <end position="53"/>
    </location>
</feature>
<evidence type="ECO:0000313" key="3">
    <source>
        <dbReference type="Proteomes" id="UP000518266"/>
    </source>
</evidence>
<feature type="compositionally biased region" description="Basic and acidic residues" evidence="1">
    <location>
        <begin position="1"/>
        <end position="19"/>
    </location>
</feature>
<evidence type="ECO:0000256" key="1">
    <source>
        <dbReference type="SAM" id="MobiDB-lite"/>
    </source>
</evidence>